<dbReference type="InterPro" id="IPR037151">
    <property type="entry name" value="AlkB-like_sf"/>
</dbReference>
<dbReference type="HOGENOM" id="CLU_080229_0_0_1"/>
<evidence type="ECO:0000313" key="2">
    <source>
        <dbReference type="EMBL" id="KIM87542.1"/>
    </source>
</evidence>
<dbReference type="SUPFAM" id="SSF51197">
    <property type="entry name" value="Clavaminate synthase-like"/>
    <property type="match status" value="1"/>
</dbReference>
<name>A0A0C3CCX2_PILCF</name>
<dbReference type="InParanoid" id="A0A0C3CCX2"/>
<organism evidence="2 3">
    <name type="scientific">Piloderma croceum (strain F 1598)</name>
    <dbReference type="NCBI Taxonomy" id="765440"/>
    <lineage>
        <taxon>Eukaryota</taxon>
        <taxon>Fungi</taxon>
        <taxon>Dikarya</taxon>
        <taxon>Basidiomycota</taxon>
        <taxon>Agaricomycotina</taxon>
        <taxon>Agaricomycetes</taxon>
        <taxon>Agaricomycetidae</taxon>
        <taxon>Atheliales</taxon>
        <taxon>Atheliaceae</taxon>
        <taxon>Piloderma</taxon>
    </lineage>
</organism>
<dbReference type="PANTHER" id="PTHR21052:SF0">
    <property type="entry name" value="ALPHA-KETOGLUTARATE-DEPENDENT DIOXYGENASE ALKB HOMOLOG 7, MITOCHONDRIAL"/>
    <property type="match status" value="1"/>
</dbReference>
<reference evidence="2 3" key="1">
    <citation type="submission" date="2014-04" db="EMBL/GenBank/DDBJ databases">
        <authorList>
            <consortium name="DOE Joint Genome Institute"/>
            <person name="Kuo A."/>
            <person name="Tarkka M."/>
            <person name="Buscot F."/>
            <person name="Kohler A."/>
            <person name="Nagy L.G."/>
            <person name="Floudas D."/>
            <person name="Copeland A."/>
            <person name="Barry K.W."/>
            <person name="Cichocki N."/>
            <person name="Veneault-Fourrey C."/>
            <person name="LaButti K."/>
            <person name="Lindquist E.A."/>
            <person name="Lipzen A."/>
            <person name="Lundell T."/>
            <person name="Morin E."/>
            <person name="Murat C."/>
            <person name="Sun H."/>
            <person name="Tunlid A."/>
            <person name="Henrissat B."/>
            <person name="Grigoriev I.V."/>
            <person name="Hibbett D.S."/>
            <person name="Martin F."/>
            <person name="Nordberg H.P."/>
            <person name="Cantor M.N."/>
            <person name="Hua S.X."/>
        </authorList>
    </citation>
    <scope>NUCLEOTIDE SEQUENCE [LARGE SCALE GENOMIC DNA]</scope>
    <source>
        <strain evidence="2 3">F 1598</strain>
    </source>
</reference>
<accession>A0A0C3CCX2</accession>
<evidence type="ECO:0000259" key="1">
    <source>
        <dbReference type="Pfam" id="PF13532"/>
    </source>
</evidence>
<dbReference type="GO" id="GO:0006631">
    <property type="term" value="P:fatty acid metabolic process"/>
    <property type="evidence" value="ECO:0007669"/>
    <property type="project" value="TreeGrafter"/>
</dbReference>
<dbReference type="AlphaFoldDB" id="A0A0C3CCX2"/>
<keyword evidence="3" id="KW-1185">Reference proteome</keyword>
<dbReference type="GO" id="GO:0005759">
    <property type="term" value="C:mitochondrial matrix"/>
    <property type="evidence" value="ECO:0007669"/>
    <property type="project" value="TreeGrafter"/>
</dbReference>
<dbReference type="Gene3D" id="2.60.120.590">
    <property type="entry name" value="Alpha-ketoglutarate-dependent dioxygenase AlkB-like"/>
    <property type="match status" value="1"/>
</dbReference>
<dbReference type="GO" id="GO:0006974">
    <property type="term" value="P:DNA damage response"/>
    <property type="evidence" value="ECO:0007669"/>
    <property type="project" value="InterPro"/>
</dbReference>
<reference evidence="3" key="2">
    <citation type="submission" date="2015-01" db="EMBL/GenBank/DDBJ databases">
        <title>Evolutionary Origins and Diversification of the Mycorrhizal Mutualists.</title>
        <authorList>
            <consortium name="DOE Joint Genome Institute"/>
            <consortium name="Mycorrhizal Genomics Consortium"/>
            <person name="Kohler A."/>
            <person name="Kuo A."/>
            <person name="Nagy L.G."/>
            <person name="Floudas D."/>
            <person name="Copeland A."/>
            <person name="Barry K.W."/>
            <person name="Cichocki N."/>
            <person name="Veneault-Fourrey C."/>
            <person name="LaButti K."/>
            <person name="Lindquist E.A."/>
            <person name="Lipzen A."/>
            <person name="Lundell T."/>
            <person name="Morin E."/>
            <person name="Murat C."/>
            <person name="Riley R."/>
            <person name="Ohm R."/>
            <person name="Sun H."/>
            <person name="Tunlid A."/>
            <person name="Henrissat B."/>
            <person name="Grigoriev I.V."/>
            <person name="Hibbett D.S."/>
            <person name="Martin F."/>
        </authorList>
    </citation>
    <scope>NUCLEOTIDE SEQUENCE [LARGE SCALE GENOMIC DNA]</scope>
    <source>
        <strain evidence="3">F 1598</strain>
    </source>
</reference>
<evidence type="ECO:0000313" key="3">
    <source>
        <dbReference type="Proteomes" id="UP000054166"/>
    </source>
</evidence>
<protein>
    <recommendedName>
        <fullName evidence="1">Alpha-ketoglutarate-dependent dioxygenase AlkB-like domain-containing protein</fullName>
    </recommendedName>
</protein>
<dbReference type="PANTHER" id="PTHR21052">
    <property type="entry name" value="SPERMATOGENESIS ASSOCIATED 11-RELATED"/>
    <property type="match status" value="1"/>
</dbReference>
<dbReference type="STRING" id="765440.A0A0C3CCX2"/>
<dbReference type="InterPro" id="IPR027450">
    <property type="entry name" value="AlkB-like"/>
</dbReference>
<proteinExistence type="predicted"/>
<gene>
    <name evidence="2" type="ORF">PILCRDRAFT_815082</name>
</gene>
<sequence length="204" mass="23554">MSEQRILLTTALHQLDSMESRAFRRRRDAYIRDRADGAIEQLQSLRDLFFPDEYYKMEEGHYDGVIRHYREMHITWPETEVPGLPALLKRLHDLCPTPNIQTHILHLASDGEILPHIDNLQASGTWILGVSLGAERIMRMEGTDGRTNSFDVLLPSGSVYIQRDTVRFGYTHSILKEGSFLGREINRGPRLSIMIRDRLPLEQS</sequence>
<dbReference type="OrthoDB" id="28127at2759"/>
<dbReference type="Proteomes" id="UP000054166">
    <property type="component" value="Unassembled WGS sequence"/>
</dbReference>
<dbReference type="EMBL" id="KN832979">
    <property type="protein sequence ID" value="KIM87542.1"/>
    <property type="molecule type" value="Genomic_DNA"/>
</dbReference>
<dbReference type="InterPro" id="IPR032870">
    <property type="entry name" value="ALKBH7-like"/>
</dbReference>
<feature type="domain" description="Alpha-ketoglutarate-dependent dioxygenase AlkB-like" evidence="1">
    <location>
        <begin position="96"/>
        <end position="196"/>
    </location>
</feature>
<dbReference type="GO" id="GO:0016706">
    <property type="term" value="F:2-oxoglutarate-dependent dioxygenase activity"/>
    <property type="evidence" value="ECO:0007669"/>
    <property type="project" value="TreeGrafter"/>
</dbReference>
<dbReference type="Pfam" id="PF13532">
    <property type="entry name" value="2OG-FeII_Oxy_2"/>
    <property type="match status" value="1"/>
</dbReference>